<dbReference type="PANTHER" id="PTHR33993:SF14">
    <property type="entry name" value="GB|AAF24581.1"/>
    <property type="match status" value="1"/>
</dbReference>
<dbReference type="PROSITE" id="PS51819">
    <property type="entry name" value="VOC"/>
    <property type="match status" value="2"/>
</dbReference>
<dbReference type="Gene3D" id="3.10.180.10">
    <property type="entry name" value="2,3-Dihydroxybiphenyl 1,2-Dioxygenase, domain 1"/>
    <property type="match status" value="2"/>
</dbReference>
<name>A0A1H7APG6_9ACTN</name>
<evidence type="ECO:0000313" key="2">
    <source>
        <dbReference type="EMBL" id="SEJ67551.1"/>
    </source>
</evidence>
<dbReference type="InterPro" id="IPR004360">
    <property type="entry name" value="Glyas_Fos-R_dOase_dom"/>
</dbReference>
<sequence>MPETAVGRRSPESRGVAVASVAPGTPCWADLATPGLDAARRFYPELFGWTGRVDPEPEAGGYTVFLLGGRAVAGAGPPAVPDQVPIWSTYVATDDADLVAGRVERAGGQVVVPPFEVFDRGRMAVFTDPAGAAFSVWQPFAFAGAEVFDTPGAMSWTELVTPDPEGARVFYELVFGWQPEEEPMGQVAYTGWRLGDRMVAGMMPPLGVEFPADSPAYWTVYFSVADADATAAHAAELGGTILVPPRDIPAGRIAALRDPTGALFSLISLTRTVPR</sequence>
<accession>A0A1H7APG6</accession>
<dbReference type="InterPro" id="IPR037523">
    <property type="entry name" value="VOC_core"/>
</dbReference>
<dbReference type="Proteomes" id="UP000198707">
    <property type="component" value="Unassembled WGS sequence"/>
</dbReference>
<reference evidence="3" key="1">
    <citation type="submission" date="2016-10" db="EMBL/GenBank/DDBJ databases">
        <authorList>
            <person name="Varghese N."/>
            <person name="Submissions S."/>
        </authorList>
    </citation>
    <scope>NUCLEOTIDE SEQUENCE [LARGE SCALE GENOMIC DNA]</scope>
    <source>
        <strain evidence="3">CGMCC 4.7038</strain>
    </source>
</reference>
<dbReference type="CDD" id="cd07247">
    <property type="entry name" value="SgaA_N_like"/>
    <property type="match status" value="2"/>
</dbReference>
<dbReference type="AlphaFoldDB" id="A0A1H7APG6"/>
<dbReference type="InterPro" id="IPR029068">
    <property type="entry name" value="Glyas_Bleomycin-R_OHBP_Dase"/>
</dbReference>
<evidence type="ECO:0000313" key="3">
    <source>
        <dbReference type="Proteomes" id="UP000198707"/>
    </source>
</evidence>
<evidence type="ECO:0000259" key="1">
    <source>
        <dbReference type="PROSITE" id="PS51819"/>
    </source>
</evidence>
<dbReference type="PANTHER" id="PTHR33993">
    <property type="entry name" value="GLYOXALASE-RELATED"/>
    <property type="match status" value="1"/>
</dbReference>
<gene>
    <name evidence="2" type="ORF">SAMN05443287_106273</name>
</gene>
<dbReference type="EMBL" id="FNYV01000006">
    <property type="protein sequence ID" value="SEJ67551.1"/>
    <property type="molecule type" value="Genomic_DNA"/>
</dbReference>
<proteinExistence type="predicted"/>
<organism evidence="2 3">
    <name type="scientific">Micromonospora phaseoli</name>
    <dbReference type="NCBI Taxonomy" id="1144548"/>
    <lineage>
        <taxon>Bacteria</taxon>
        <taxon>Bacillati</taxon>
        <taxon>Actinomycetota</taxon>
        <taxon>Actinomycetes</taxon>
        <taxon>Micromonosporales</taxon>
        <taxon>Micromonosporaceae</taxon>
        <taxon>Micromonospora</taxon>
    </lineage>
</organism>
<dbReference type="SUPFAM" id="SSF54593">
    <property type="entry name" value="Glyoxalase/Bleomycin resistance protein/Dihydroxybiphenyl dioxygenase"/>
    <property type="match status" value="2"/>
</dbReference>
<protein>
    <recommendedName>
        <fullName evidence="1">VOC domain-containing protein</fullName>
    </recommendedName>
</protein>
<feature type="domain" description="VOC" evidence="1">
    <location>
        <begin position="153"/>
        <end position="269"/>
    </location>
</feature>
<feature type="domain" description="VOC" evidence="1">
    <location>
        <begin position="25"/>
        <end position="139"/>
    </location>
</feature>
<dbReference type="RefSeq" id="WP_372433247.1">
    <property type="nucleotide sequence ID" value="NZ_BOPI01000002.1"/>
</dbReference>
<dbReference type="InterPro" id="IPR052164">
    <property type="entry name" value="Anthracycline_SecMetBiosynth"/>
</dbReference>
<dbReference type="STRING" id="1144548.SAMN05443287_106273"/>
<dbReference type="Pfam" id="PF00903">
    <property type="entry name" value="Glyoxalase"/>
    <property type="match status" value="2"/>
</dbReference>
<keyword evidence="3" id="KW-1185">Reference proteome</keyword>